<organism evidence="4 5">
    <name type="scientific">Plectus sambesii</name>
    <dbReference type="NCBI Taxonomy" id="2011161"/>
    <lineage>
        <taxon>Eukaryota</taxon>
        <taxon>Metazoa</taxon>
        <taxon>Ecdysozoa</taxon>
        <taxon>Nematoda</taxon>
        <taxon>Chromadorea</taxon>
        <taxon>Plectida</taxon>
        <taxon>Plectina</taxon>
        <taxon>Plectoidea</taxon>
        <taxon>Plectidae</taxon>
        <taxon>Plectus</taxon>
    </lineage>
</organism>
<reference evidence="5" key="1">
    <citation type="submission" date="2022-11" db="UniProtKB">
        <authorList>
            <consortium name="WormBaseParasite"/>
        </authorList>
    </citation>
    <scope>IDENTIFICATION</scope>
</reference>
<dbReference type="AlphaFoldDB" id="A0A914WRU3"/>
<accession>A0A914WRU3</accession>
<dbReference type="GO" id="GO:0042162">
    <property type="term" value="F:telomeric DNA binding"/>
    <property type="evidence" value="ECO:0007669"/>
    <property type="project" value="TreeGrafter"/>
</dbReference>
<feature type="domain" description="DNA/RNA-binding" evidence="2">
    <location>
        <begin position="79"/>
        <end position="180"/>
    </location>
</feature>
<dbReference type="Gene3D" id="1.25.40.10">
    <property type="entry name" value="Tetratricopeptide repeat domain"/>
    <property type="match status" value="1"/>
</dbReference>
<evidence type="ECO:0000256" key="1">
    <source>
        <dbReference type="ARBA" id="ARBA00023161"/>
    </source>
</evidence>
<dbReference type="GO" id="GO:0005697">
    <property type="term" value="C:telomerase holoenzyme complex"/>
    <property type="evidence" value="ECO:0007669"/>
    <property type="project" value="TreeGrafter"/>
</dbReference>
<dbReference type="InterPro" id="IPR011990">
    <property type="entry name" value="TPR-like_helical_dom_sf"/>
</dbReference>
<dbReference type="InterPro" id="IPR018834">
    <property type="entry name" value="DNA/RNA-bd_Est1-type"/>
</dbReference>
<dbReference type="GO" id="GO:0000184">
    <property type="term" value="P:nuclear-transcribed mRNA catabolic process, nonsense-mediated decay"/>
    <property type="evidence" value="ECO:0007669"/>
    <property type="project" value="UniProtKB-KW"/>
</dbReference>
<keyword evidence="1" id="KW-0866">Nonsense-mediated mRNA decay</keyword>
<dbReference type="InterPro" id="IPR045153">
    <property type="entry name" value="Est1/Ebs1-like"/>
</dbReference>
<evidence type="ECO:0000313" key="5">
    <source>
        <dbReference type="WBParaSite" id="PSAMB.scaffold4907size24452.g25523.t1"/>
    </source>
</evidence>
<dbReference type="SUPFAM" id="SSF48452">
    <property type="entry name" value="TPR-like"/>
    <property type="match status" value="1"/>
</dbReference>
<dbReference type="Proteomes" id="UP000887566">
    <property type="component" value="Unplaced"/>
</dbReference>
<proteinExistence type="predicted"/>
<dbReference type="GO" id="GO:0070034">
    <property type="term" value="F:telomerase RNA binding"/>
    <property type="evidence" value="ECO:0007669"/>
    <property type="project" value="TreeGrafter"/>
</dbReference>
<sequence length="217" mass="24654">MFLQSAVGYYHGFLLRLQREFGVDVNVDVSLCCVASVDKQSFERRTWGLAAVRKTLICLGDLMRYSLDLSSNEQDFYLAEHYYLEAYAIDPTQGMAMNQLGTLAEQRNFGIDALFYYLRGLLSKESFEGTRGNISFVLKRAKKTWEQLNSGDADKFTCADQFKLAFVTLMEIYFEDVQISPQEFAVFCPNGRQEEQFIASTQRCIACQPTGGHGATR</sequence>
<dbReference type="Pfam" id="PF10374">
    <property type="entry name" value="EST1"/>
    <property type="match status" value="1"/>
</dbReference>
<dbReference type="PANTHER" id="PTHR15696:SF7">
    <property type="entry name" value="NONSENSE-MEDIATED MRNA DECAY FACTOR"/>
    <property type="match status" value="1"/>
</dbReference>
<evidence type="ECO:0000259" key="3">
    <source>
        <dbReference type="Pfam" id="PF10374"/>
    </source>
</evidence>
<name>A0A914WRU3_9BILA</name>
<feature type="domain" description="Telomerase activating protein Est1-like N-terminal" evidence="3">
    <location>
        <begin position="2"/>
        <end position="67"/>
    </location>
</feature>
<dbReference type="InterPro" id="IPR019458">
    <property type="entry name" value="Est1-like_N"/>
</dbReference>
<keyword evidence="4" id="KW-1185">Reference proteome</keyword>
<dbReference type="WBParaSite" id="PSAMB.scaffold4907size24452.g25523.t1">
    <property type="protein sequence ID" value="PSAMB.scaffold4907size24452.g25523.t1"/>
    <property type="gene ID" value="PSAMB.scaffold4907size24452.g25523"/>
</dbReference>
<dbReference type="PANTHER" id="PTHR15696">
    <property type="entry name" value="SMG-7 SUPPRESSOR WITH MORPHOLOGICAL EFFECT ON GENITALIA PROTEIN 7"/>
    <property type="match status" value="1"/>
</dbReference>
<evidence type="ECO:0000313" key="4">
    <source>
        <dbReference type="Proteomes" id="UP000887566"/>
    </source>
</evidence>
<evidence type="ECO:0000259" key="2">
    <source>
        <dbReference type="Pfam" id="PF10373"/>
    </source>
</evidence>
<protein>
    <submittedName>
        <fullName evidence="5">Uncharacterized protein</fullName>
    </submittedName>
</protein>
<dbReference type="Pfam" id="PF10373">
    <property type="entry name" value="EST1_DNA_bind"/>
    <property type="match status" value="1"/>
</dbReference>